<evidence type="ECO:0000256" key="2">
    <source>
        <dbReference type="ARBA" id="ARBA00023143"/>
    </source>
</evidence>
<evidence type="ECO:0000256" key="1">
    <source>
        <dbReference type="ARBA" id="ARBA00005709"/>
    </source>
</evidence>
<keyword evidence="7" id="KW-0282">Flagellum</keyword>
<dbReference type="RefSeq" id="WP_230066275.1">
    <property type="nucleotide sequence ID" value="NZ_BAABLL010000019.1"/>
</dbReference>
<keyword evidence="8" id="KW-1185">Reference proteome</keyword>
<dbReference type="EMBL" id="JBHSCQ010000005">
    <property type="protein sequence ID" value="MFC4264649.1"/>
    <property type="molecule type" value="Genomic_DNA"/>
</dbReference>
<dbReference type="InterPro" id="IPR001029">
    <property type="entry name" value="Flagellin_N"/>
</dbReference>
<dbReference type="PANTHER" id="PTHR42792:SF1">
    <property type="entry name" value="FLAGELLAR HOOK-ASSOCIATED PROTEIN 3"/>
    <property type="match status" value="1"/>
</dbReference>
<dbReference type="Pfam" id="PF00700">
    <property type="entry name" value="Flagellin_C"/>
    <property type="match status" value="1"/>
</dbReference>
<feature type="region of interest" description="Disordered" evidence="4">
    <location>
        <begin position="139"/>
        <end position="167"/>
    </location>
</feature>
<sequence length="286" mass="29905">MSASAQRNLQSSSTKLAQLQQSAVDLKKNPNVSSDPVAAADSLAIRAQQAAAAQYGRNIDDGVNWLATADTALAGATTLLQKAKDLTLQGSNGSVPPEARKAIAAQIDSIRADLLSKANTQYLGRSIFAGNSSQGVAYSQDPLTYTGEDGSTVQRRTSPTSTTRVDGDGAAIFGTNEGDSVFGLLSKISNALRSGGDVNALLGDVDTAVNKVISGRAEVGTRHAQLLLAQTSNTNNVTDLENQRSSIEDLDIAKAILDVKTQELAYQAALGITAKVIQPTLMDFLR</sequence>
<keyword evidence="7" id="KW-0966">Cell projection</keyword>
<gene>
    <name evidence="7" type="ORF">ACFOW9_03440</name>
</gene>
<proteinExistence type="inferred from homology"/>
<organism evidence="7 8">
    <name type="scientific">Arthrobacter cryoconiti</name>
    <dbReference type="NCBI Taxonomy" id="748907"/>
    <lineage>
        <taxon>Bacteria</taxon>
        <taxon>Bacillati</taxon>
        <taxon>Actinomycetota</taxon>
        <taxon>Actinomycetes</taxon>
        <taxon>Micrococcales</taxon>
        <taxon>Micrococcaceae</taxon>
        <taxon>Arthrobacter</taxon>
    </lineage>
</organism>
<dbReference type="Gene3D" id="1.20.1330.10">
    <property type="entry name" value="f41 fragment of flagellin, N-terminal domain"/>
    <property type="match status" value="1"/>
</dbReference>
<evidence type="ECO:0000259" key="5">
    <source>
        <dbReference type="Pfam" id="PF00669"/>
    </source>
</evidence>
<reference evidence="8" key="1">
    <citation type="journal article" date="2019" name="Int. J. Syst. Evol. Microbiol.">
        <title>The Global Catalogue of Microorganisms (GCM) 10K type strain sequencing project: providing services to taxonomists for standard genome sequencing and annotation.</title>
        <authorList>
            <consortium name="The Broad Institute Genomics Platform"/>
            <consortium name="The Broad Institute Genome Sequencing Center for Infectious Disease"/>
            <person name="Wu L."/>
            <person name="Ma J."/>
        </authorList>
    </citation>
    <scope>NUCLEOTIDE SEQUENCE [LARGE SCALE GENOMIC DNA]</scope>
    <source>
        <strain evidence="8">CGMCC 1.10698</strain>
    </source>
</reference>
<dbReference type="Pfam" id="PF00669">
    <property type="entry name" value="Flagellin_N"/>
    <property type="match status" value="1"/>
</dbReference>
<evidence type="ECO:0000256" key="4">
    <source>
        <dbReference type="SAM" id="MobiDB-lite"/>
    </source>
</evidence>
<comment type="function">
    <text evidence="3">Flagellin is the subunit protein which polymerizes to form the filaments of bacterial flagella.</text>
</comment>
<evidence type="ECO:0000313" key="8">
    <source>
        <dbReference type="Proteomes" id="UP001595773"/>
    </source>
</evidence>
<evidence type="ECO:0000259" key="6">
    <source>
        <dbReference type="Pfam" id="PF00700"/>
    </source>
</evidence>
<name>A0ABV8R003_9MICC</name>
<dbReference type="InterPro" id="IPR001492">
    <property type="entry name" value="Flagellin"/>
</dbReference>
<protein>
    <recommendedName>
        <fullName evidence="3">Flagellin</fullName>
    </recommendedName>
</protein>
<feature type="domain" description="Flagellin N-terminal" evidence="5">
    <location>
        <begin position="1"/>
        <end position="131"/>
    </location>
</feature>
<feature type="compositionally biased region" description="Polar residues" evidence="4">
    <location>
        <begin position="139"/>
        <end position="164"/>
    </location>
</feature>
<keyword evidence="7" id="KW-0969">Cilium</keyword>
<feature type="domain" description="Flagellin C-terminal" evidence="6">
    <location>
        <begin position="204"/>
        <end position="279"/>
    </location>
</feature>
<feature type="compositionally biased region" description="Polar residues" evidence="4">
    <location>
        <begin position="1"/>
        <end position="23"/>
    </location>
</feature>
<comment type="similarity">
    <text evidence="1 3">Belongs to the bacterial flagellin family.</text>
</comment>
<feature type="region of interest" description="Disordered" evidence="4">
    <location>
        <begin position="1"/>
        <end position="32"/>
    </location>
</feature>
<keyword evidence="3" id="KW-0964">Secreted</keyword>
<keyword evidence="2 3" id="KW-0975">Bacterial flagellum</keyword>
<dbReference type="InterPro" id="IPR046358">
    <property type="entry name" value="Flagellin_C"/>
</dbReference>
<dbReference type="PANTHER" id="PTHR42792">
    <property type="entry name" value="FLAGELLIN"/>
    <property type="match status" value="1"/>
</dbReference>
<evidence type="ECO:0000256" key="3">
    <source>
        <dbReference type="RuleBase" id="RU362073"/>
    </source>
</evidence>
<dbReference type="SUPFAM" id="SSF64518">
    <property type="entry name" value="Phase 1 flagellin"/>
    <property type="match status" value="1"/>
</dbReference>
<comment type="caution">
    <text evidence="7">The sequence shown here is derived from an EMBL/GenBank/DDBJ whole genome shotgun (WGS) entry which is preliminary data.</text>
</comment>
<evidence type="ECO:0000313" key="7">
    <source>
        <dbReference type="EMBL" id="MFC4264649.1"/>
    </source>
</evidence>
<accession>A0ABV8R003</accession>
<comment type="subcellular location">
    <subcellularLocation>
        <location evidence="3">Secreted</location>
    </subcellularLocation>
    <subcellularLocation>
        <location evidence="3">Bacterial flagellum</location>
    </subcellularLocation>
</comment>
<dbReference type="Proteomes" id="UP001595773">
    <property type="component" value="Unassembled WGS sequence"/>
</dbReference>